<dbReference type="SUPFAM" id="SSF56219">
    <property type="entry name" value="DNase I-like"/>
    <property type="match status" value="1"/>
</dbReference>
<dbReference type="GO" id="GO:0006260">
    <property type="term" value="P:DNA replication"/>
    <property type="evidence" value="ECO:0007669"/>
    <property type="project" value="UniProtKB-KW"/>
</dbReference>
<keyword evidence="5" id="KW-0235">DNA replication</keyword>
<gene>
    <name evidence="14" type="ORF">AWC38_SpisGene7933</name>
</gene>
<evidence type="ECO:0000256" key="8">
    <source>
        <dbReference type="ARBA" id="ARBA00049244"/>
    </source>
</evidence>
<dbReference type="SUPFAM" id="SSF57756">
    <property type="entry name" value="Retrovirus zinc finger-like domains"/>
    <property type="match status" value="1"/>
</dbReference>
<keyword evidence="4" id="KW-0548">Nucleotidyltransferase</keyword>
<dbReference type="Gene3D" id="4.10.60.10">
    <property type="entry name" value="Zinc finger, CCHC-type"/>
    <property type="match status" value="1"/>
</dbReference>
<evidence type="ECO:0000256" key="7">
    <source>
        <dbReference type="ARBA" id="ARBA00023125"/>
    </source>
</evidence>
<accession>A0A2B4SE46</accession>
<dbReference type="PROSITE" id="PS50158">
    <property type="entry name" value="ZF_CCHC"/>
    <property type="match status" value="1"/>
</dbReference>
<dbReference type="Pfam" id="PF03372">
    <property type="entry name" value="Exo_endo_phos"/>
    <property type="match status" value="1"/>
</dbReference>
<dbReference type="InterPro" id="IPR036691">
    <property type="entry name" value="Endo/exonu/phosph_ase_sf"/>
</dbReference>
<feature type="coiled-coil region" evidence="10">
    <location>
        <begin position="2307"/>
        <end position="2355"/>
    </location>
</feature>
<evidence type="ECO:0000313" key="15">
    <source>
        <dbReference type="Proteomes" id="UP000225706"/>
    </source>
</evidence>
<dbReference type="Gene3D" id="3.60.10.10">
    <property type="entry name" value="Endonuclease/exonuclease/phosphatase"/>
    <property type="match status" value="1"/>
</dbReference>
<keyword evidence="15" id="KW-1185">Reference proteome</keyword>
<dbReference type="SUPFAM" id="SSF56672">
    <property type="entry name" value="DNA/RNA polymerases"/>
    <property type="match status" value="2"/>
</dbReference>
<dbReference type="OrthoDB" id="6119432at2759"/>
<dbReference type="GO" id="GO:0003887">
    <property type="term" value="F:DNA-directed DNA polymerase activity"/>
    <property type="evidence" value="ECO:0007669"/>
    <property type="project" value="UniProtKB-KW"/>
</dbReference>
<organism evidence="14 15">
    <name type="scientific">Stylophora pistillata</name>
    <name type="common">Smooth cauliflower coral</name>
    <dbReference type="NCBI Taxonomy" id="50429"/>
    <lineage>
        <taxon>Eukaryota</taxon>
        <taxon>Metazoa</taxon>
        <taxon>Cnidaria</taxon>
        <taxon>Anthozoa</taxon>
        <taxon>Hexacorallia</taxon>
        <taxon>Scleractinia</taxon>
        <taxon>Astrocoeniina</taxon>
        <taxon>Pocilloporidae</taxon>
        <taxon>Stylophora</taxon>
    </lineage>
</organism>
<dbReference type="CDD" id="cd01650">
    <property type="entry name" value="RT_nLTR_like"/>
    <property type="match status" value="1"/>
</dbReference>
<feature type="compositionally biased region" description="Low complexity" evidence="11">
    <location>
        <begin position="1062"/>
        <end position="1077"/>
    </location>
</feature>
<dbReference type="InterPro" id="IPR001878">
    <property type="entry name" value="Znf_CCHC"/>
</dbReference>
<protein>
    <recommendedName>
        <fullName evidence="2">DNA-directed DNA polymerase</fullName>
        <ecNumber evidence="2">2.7.7.7</ecNumber>
    </recommendedName>
</protein>
<dbReference type="PANTHER" id="PTHR33568">
    <property type="entry name" value="DNA POLYMERASE"/>
    <property type="match status" value="1"/>
</dbReference>
<evidence type="ECO:0000313" key="14">
    <source>
        <dbReference type="EMBL" id="PFX27359.1"/>
    </source>
</evidence>
<evidence type="ECO:0000256" key="5">
    <source>
        <dbReference type="ARBA" id="ARBA00022705"/>
    </source>
</evidence>
<dbReference type="PROSITE" id="PS50878">
    <property type="entry name" value="RT_POL"/>
    <property type="match status" value="1"/>
</dbReference>
<evidence type="ECO:0000259" key="13">
    <source>
        <dbReference type="PROSITE" id="PS50878"/>
    </source>
</evidence>
<dbReference type="Gene3D" id="3.90.1600.10">
    <property type="entry name" value="Palm domain of DNA polymerase"/>
    <property type="match status" value="1"/>
</dbReference>
<dbReference type="Pfam" id="PF00078">
    <property type="entry name" value="RVT_1"/>
    <property type="match status" value="1"/>
</dbReference>
<feature type="region of interest" description="Disordered" evidence="11">
    <location>
        <begin position="1862"/>
        <end position="1881"/>
    </location>
</feature>
<dbReference type="InterPro" id="IPR004868">
    <property type="entry name" value="DNA-dir_DNA_pol_B_mt/vir"/>
</dbReference>
<dbReference type="GO" id="GO:0000166">
    <property type="term" value="F:nucleotide binding"/>
    <property type="evidence" value="ECO:0007669"/>
    <property type="project" value="InterPro"/>
</dbReference>
<keyword evidence="3" id="KW-0808">Transferase</keyword>
<dbReference type="Pfam" id="PF03175">
    <property type="entry name" value="DNA_pol_B_2"/>
    <property type="match status" value="1"/>
</dbReference>
<keyword evidence="6" id="KW-0239">DNA-directed DNA polymerase</keyword>
<comment type="catalytic activity">
    <reaction evidence="8">
        <text>DNA(n) + a 2'-deoxyribonucleoside 5'-triphosphate = DNA(n+1) + diphosphate</text>
        <dbReference type="Rhea" id="RHEA:22508"/>
        <dbReference type="Rhea" id="RHEA-COMP:17339"/>
        <dbReference type="Rhea" id="RHEA-COMP:17340"/>
        <dbReference type="ChEBI" id="CHEBI:33019"/>
        <dbReference type="ChEBI" id="CHEBI:61560"/>
        <dbReference type="ChEBI" id="CHEBI:173112"/>
        <dbReference type="EC" id="2.7.7.7"/>
    </reaction>
</comment>
<evidence type="ECO:0000256" key="9">
    <source>
        <dbReference type="PROSITE-ProRule" id="PRU00047"/>
    </source>
</evidence>
<keyword evidence="9" id="KW-0862">Zinc</keyword>
<dbReference type="Proteomes" id="UP000225706">
    <property type="component" value="Unassembled WGS sequence"/>
</dbReference>
<evidence type="ECO:0000256" key="1">
    <source>
        <dbReference type="ARBA" id="ARBA00005755"/>
    </source>
</evidence>
<name>A0A2B4SE46_STYPI</name>
<feature type="domain" description="CCHC-type" evidence="12">
    <location>
        <begin position="878"/>
        <end position="893"/>
    </location>
</feature>
<evidence type="ECO:0000256" key="10">
    <source>
        <dbReference type="SAM" id="Coils"/>
    </source>
</evidence>
<dbReference type="EMBL" id="LSMT01000105">
    <property type="protein sequence ID" value="PFX27359.1"/>
    <property type="molecule type" value="Genomic_DNA"/>
</dbReference>
<dbReference type="Gene3D" id="1.10.287.690">
    <property type="entry name" value="Helix hairpin bin"/>
    <property type="match status" value="1"/>
</dbReference>
<reference evidence="15" key="1">
    <citation type="journal article" date="2017" name="bioRxiv">
        <title>Comparative analysis of the genomes of Stylophora pistillata and Acropora digitifera provides evidence for extensive differences between species of corals.</title>
        <authorList>
            <person name="Voolstra C.R."/>
            <person name="Li Y."/>
            <person name="Liew Y.J."/>
            <person name="Baumgarten S."/>
            <person name="Zoccola D."/>
            <person name="Flot J.-F."/>
            <person name="Tambutte S."/>
            <person name="Allemand D."/>
            <person name="Aranda M."/>
        </authorList>
    </citation>
    <scope>NUCLEOTIDE SEQUENCE [LARGE SCALE GENOMIC DNA]</scope>
</reference>
<evidence type="ECO:0000256" key="3">
    <source>
        <dbReference type="ARBA" id="ARBA00022679"/>
    </source>
</evidence>
<dbReference type="GO" id="GO:0003677">
    <property type="term" value="F:DNA binding"/>
    <property type="evidence" value="ECO:0007669"/>
    <property type="project" value="UniProtKB-KW"/>
</dbReference>
<dbReference type="PANTHER" id="PTHR33568:SF3">
    <property type="entry name" value="DNA-DIRECTED DNA POLYMERASE"/>
    <property type="match status" value="1"/>
</dbReference>
<dbReference type="InterPro" id="IPR023211">
    <property type="entry name" value="DNA_pol_palm_dom_sf"/>
</dbReference>
<feature type="domain" description="Reverse transcriptase" evidence="13">
    <location>
        <begin position="1482"/>
        <end position="1746"/>
    </location>
</feature>
<evidence type="ECO:0000256" key="4">
    <source>
        <dbReference type="ARBA" id="ARBA00022695"/>
    </source>
</evidence>
<dbReference type="EC" id="2.7.7.7" evidence="2"/>
<comment type="caution">
    <text evidence="14">The sequence shown here is derived from an EMBL/GenBank/DDBJ whole genome shotgun (WGS) entry which is preliminary data.</text>
</comment>
<feature type="region of interest" description="Disordered" evidence="11">
    <location>
        <begin position="1044"/>
        <end position="1087"/>
    </location>
</feature>
<dbReference type="InterPro" id="IPR005135">
    <property type="entry name" value="Endo/exonuclease/phosphatase"/>
</dbReference>
<evidence type="ECO:0000256" key="6">
    <source>
        <dbReference type="ARBA" id="ARBA00022932"/>
    </source>
</evidence>
<keyword evidence="9" id="KW-0863">Zinc-finger</keyword>
<dbReference type="InterPro" id="IPR036875">
    <property type="entry name" value="Znf_CCHC_sf"/>
</dbReference>
<sequence>MWQCQWEQQKKTSPDLCAFTQSLQITTPLQPRKAFFCGRTGATTLYHRIDSTQGEQIRYVDVTSEYPWVNKYGEYPIGHPTIILEPANQDPYAYYGLMKISILPPTNLFNPVLPHRQKIGSATKLTFPLCRSCVTEETLKPLPERNFVCPHSDEERMLTGTWCSPEIQKSIQMGYRLIRIHEVWHFEKRQRGLFAPYVDTWLKIKQENPAMIVKNPGRKATAKLLLNSFWGKFGQNCNKSKVHQFSHPAKLLDLIDDPLQEVQDVRILSPELVEIVAKRNVQDPEKGKATNVFIAAFTTCQARLKLYESLEVLQERVLYYDTDSVVYKWKPGETEIPLGDYLGDMTNELEDGDHIVEFISAGAKNYGYVTLHGKCCVKVKGFSLNVRGMEQLNYQIMKQNILDEIQHPLEESRKTDIMNPVHFVRDPIKKKIRTETQIKSYRLVFDKRVMEDGAFSRSIKGELSHFCANDRVFGWSFGDDTHGIIVHRGVEGHKADVKGEFDIVYMLSHLFGTRYRPAAIPLDEENDTPNDFDHSDDEHREFLRQQAITELEQLLRPAVFEKKFPDLEMKDPASKYRFMDACEKVFDDTVREVNDWPNPIGGHMQLFMFEHWETFEQLGERLRKNNFFIDDVTEVFASFRNPMLSHAEAMSELVTLTCEKYSPEWFKKSLESHRFIKDWALPSFMPPNMASRVSFTRTIDINLSPVPRGTNRFEIFNGLYDYFEGMSDHKVVSIQECPGRMARVTFEEGGETSKKHFEDEGKVILLGVECPVVVPPPPPPPVTTVVVYWYPYEGPDSAVDRSLSAFGSVKGVRNQSWSGRPSVSTGSKVVNMVLKKEIPRFITINGVRCKVWYKGQPLRCDICRSEGHKAATCPARGKCLSCLQPGHHARQCPTVTVWGTAAVPAVPGGTTVPEVPSVPAPELGDEALNGVGFEDAMQTDVLNQGPPPPPGDDSGIADWSEVVVEGEDLPPPPDLTNLNTLGIIENNVDNESRESSANATNINSNDTLVNNSSYISDNVLTPGGNLAVVSEPVLVEPPVARTLNVLPSSDSDTDTQDESELPHASAPLISSSSASPDELSDSGRSRSRSPLKRVVCVYAPNRNPARDLFFDGLHSKIDPSIPTVLAGDFNAVFDRARDRRGPDHASLSRDSSPSLGHLFEACCVTDIWRYLHPTTPGYTWTRWDRSLASRIDLFGVPFAWVPSVSSCSVYVCPFSDHRGLCLSLSVPDVVPPGPGYWKLNVSILDDPDYQQLVRDEWSTWRLAIPRFPSLAKWWDRGKSRIKGLTIRFCDNKTRTTSSSRDALVRLVQHLQAKVDAGITSCMDPLRSASSELARLDTHTARGAQVRARVRWVEEGESSSQYFLRLEKKRSADRRISALREPDGSIVSSSAALCASLGSFYSGLYTASPTDPHVQSSLLGNMSSILSQDQANSSEGPLTPTEVLDALKGMARNKPPGMDGLPMEFYLRLWDVLGSDLVSVLNDCSFSGSLSLSQRRGIITLSFKKGDCLDPRNWRPISLLNVDYKLASRAIAGRLLRVIHLVVSPDQTCGVPGRFIGENVALLRDVVNYAESSGTPVAILSLDQEKAFDRVDWGFMRSTLVSMGFGPSFVAWVDLLYTHVQSAVNVNGYLTPFFSLSCGVRQGCPLSPLLYVLVSEVLACRIRADPRIKGLSLPGCPVLSPISQYADDTSLILTSDAGILAALETYKLYELASGSKINLSKSKGLWLGGWRGHTDPPVPFDWSPVKLKVLGVFVGPGNLDEDNWRPRINAVDHVLKSWRSRALSFCGKALVINALALSRVWYVASLVHMPAWVEVELSRLVFSFFWSGKRELVSRSAVVQSPLFGGFSVVDIQSKAVQVQQSSSRLPPAVGRPRQTRTMPSSIRTRPWSAASEIVCMLYDLRLDATVGDLEFNLNTMKDLAPIREAPTPEIKQAQTQVFDAFTNYLQVLKESYKPLGGTKDLQDQPSKACVILDEVLSSVDQRIRWYDVDKIKTHICFSMRDDMPGATRDQKQFNKVYNGVMEAFAKFTANMFEHLDENPKWCAVALGYLLDIVERNADYDDYCRMLRYTKKSYLVKQCRDDLNKMCHIDTLQGKHIGAKRWNIGENYFTYNMPPLARSLKEISKMSSHSKDNYCCDKKPLLNIELDHIVVDELHLMLRVTDILTENIITECLNWDKDDDLNRKKGEPQGLHLKKLIQVIRSCGISFDVWEQRKADEEQSPSTSGTGEERTGMRRQHTYTDLLELSIPGNFFAISEDPITRTQVHKHLQRLAGAVCSEYKKAKGGRQSLELSKKSKRFHIYEGQTVDLVELREQNELFKNELLEWKENYTDLESELKKLHQEMQVATQEKDGAIKNLQTINEDLSSYLSSLENLTYRGKDSSKVAKKSRTQRRDQLNDICHITRTPGTAEGAQVLFSDLKERLRDYLANDHDGDGVRMTRNSSFISMSFALLDLGDDVMAAKGNHTMLLLKSIAPPPTSTSLRKIAVECAESYSDKSKKSKRQCPGTVQEKDVNCRVFYAASEMEIDREDITKFCETLKMPFSLTKATLA</sequence>
<dbReference type="InterPro" id="IPR000477">
    <property type="entry name" value="RT_dom"/>
</dbReference>
<comment type="similarity">
    <text evidence="1">Belongs to the DNA polymerase type-B family.</text>
</comment>
<evidence type="ECO:0000256" key="2">
    <source>
        <dbReference type="ARBA" id="ARBA00012417"/>
    </source>
</evidence>
<dbReference type="GO" id="GO:0008270">
    <property type="term" value="F:zinc ion binding"/>
    <property type="evidence" value="ECO:0007669"/>
    <property type="project" value="UniProtKB-KW"/>
</dbReference>
<keyword evidence="7" id="KW-0238">DNA-binding</keyword>
<keyword evidence="9" id="KW-0479">Metal-binding</keyword>
<dbReference type="InterPro" id="IPR043502">
    <property type="entry name" value="DNA/RNA_pol_sf"/>
</dbReference>
<proteinExistence type="inferred from homology"/>
<evidence type="ECO:0000259" key="12">
    <source>
        <dbReference type="PROSITE" id="PS50158"/>
    </source>
</evidence>
<feature type="region of interest" description="Disordered" evidence="11">
    <location>
        <begin position="2213"/>
        <end position="2233"/>
    </location>
</feature>
<keyword evidence="10" id="KW-0175">Coiled coil</keyword>
<dbReference type="SMART" id="SM00343">
    <property type="entry name" value="ZnF_C2HC"/>
    <property type="match status" value="2"/>
</dbReference>
<evidence type="ECO:0000256" key="11">
    <source>
        <dbReference type="SAM" id="MobiDB-lite"/>
    </source>
</evidence>